<dbReference type="EC" id="5.2.1.8" evidence="5"/>
<dbReference type="InterPro" id="IPR027304">
    <property type="entry name" value="Trigger_fact/SurA_dom_sf"/>
</dbReference>
<gene>
    <name evidence="5" type="primary">surA_2</name>
    <name evidence="5" type="ORF">EMA8858_03449</name>
</gene>
<dbReference type="SUPFAM" id="SSF109998">
    <property type="entry name" value="Triger factor/SurA peptide-binding domain-like"/>
    <property type="match status" value="1"/>
</dbReference>
<evidence type="ECO:0000313" key="5">
    <source>
        <dbReference type="EMBL" id="CAH0997318.1"/>
    </source>
</evidence>
<dbReference type="Proteomes" id="UP000837932">
    <property type="component" value="Unassembled WGS sequence"/>
</dbReference>
<dbReference type="InterPro" id="IPR023058">
    <property type="entry name" value="PPIase_PpiC_CS"/>
</dbReference>
<evidence type="ECO:0000256" key="2">
    <source>
        <dbReference type="PROSITE-ProRule" id="PRU00278"/>
    </source>
</evidence>
<reference evidence="5" key="1">
    <citation type="submission" date="2021-12" db="EMBL/GenBank/DDBJ databases">
        <authorList>
            <person name="Rodrigo-Torres L."/>
            <person name="Arahal R. D."/>
            <person name="Lucena T."/>
        </authorList>
    </citation>
    <scope>NUCLEOTIDE SEQUENCE</scope>
    <source>
        <strain evidence="5">CECT 8858</strain>
    </source>
</reference>
<evidence type="ECO:0000313" key="6">
    <source>
        <dbReference type="Proteomes" id="UP000837932"/>
    </source>
</evidence>
<keyword evidence="2 5" id="KW-0413">Isomerase</keyword>
<dbReference type="PANTHER" id="PTHR47637">
    <property type="entry name" value="CHAPERONE SURA"/>
    <property type="match status" value="1"/>
</dbReference>
<feature type="domain" description="PpiC" evidence="4">
    <location>
        <begin position="269"/>
        <end position="372"/>
    </location>
</feature>
<dbReference type="Gene3D" id="3.10.50.40">
    <property type="match status" value="2"/>
</dbReference>
<protein>
    <submittedName>
        <fullName evidence="5">Chaperone SurA</fullName>
        <ecNumber evidence="5">5.2.1.8</ecNumber>
    </submittedName>
</protein>
<dbReference type="Gene3D" id="1.10.4030.10">
    <property type="entry name" value="Porin chaperone SurA, peptide-binding domain"/>
    <property type="match status" value="1"/>
</dbReference>
<dbReference type="InterPro" id="IPR050280">
    <property type="entry name" value="OMP_Chaperone_SurA"/>
</dbReference>
<evidence type="ECO:0000256" key="1">
    <source>
        <dbReference type="ARBA" id="ARBA00022729"/>
    </source>
</evidence>
<feature type="region of interest" description="Disordered" evidence="3">
    <location>
        <begin position="318"/>
        <end position="341"/>
    </location>
</feature>
<dbReference type="EMBL" id="CAKLPY010000003">
    <property type="protein sequence ID" value="CAH0997318.1"/>
    <property type="molecule type" value="Genomic_DNA"/>
</dbReference>
<dbReference type="Pfam" id="PF00639">
    <property type="entry name" value="Rotamase"/>
    <property type="match status" value="1"/>
</dbReference>
<comment type="caution">
    <text evidence="5">The sequence shown here is derived from an EMBL/GenBank/DDBJ whole genome shotgun (WGS) entry which is preliminary data.</text>
</comment>
<accession>A0ABN8F1C8</accession>
<dbReference type="PANTHER" id="PTHR47637:SF1">
    <property type="entry name" value="CHAPERONE SURA"/>
    <property type="match status" value="1"/>
</dbReference>
<dbReference type="PROSITE" id="PS50198">
    <property type="entry name" value="PPIC_PPIASE_2"/>
    <property type="match status" value="2"/>
</dbReference>
<proteinExistence type="predicted"/>
<sequence>MLKKLFLLICLPMLALSQEKPVNIDRIVAKVDNYIILRSEVEQLYIRGAQQQQPVTKCQALESMVVNKLLVAKAEIDSVLVEDKQVDDQLTARMQQMIQLYGNEKNIVEQFGKSLETLKSEVRSQVREQLTAQKMQAKITENLKITPNEVRKFFSRIPKDSIPEIPTEVELAHIVRFAKVTKAQKEELSERLLDYKRRILAGEKFEDLAKEYSEDPGSRQYGGDLSWSKRGQMVPQFEASAMKLKPNEMSDVVESDFGLHLIQTLEIRGQEFHARHILLRPDYNRLDVKDASKFLDSIRTEIVKDSIKFEKAAKDFSDDKGTQDGGGILIDPQTGSNRMPLDETMEPTLYFTIDSMKVGTITAPLPFRSEDGKTGVRIIYYKAKHAPHKASLQDDFEKLKEFATMEKRNVEIEKWFKKATADVYIKIDPEFESCNIFGKDRISGGVEY</sequence>
<organism evidence="5 6">
    <name type="scientific">Emticicia aquatica</name>
    <dbReference type="NCBI Taxonomy" id="1681835"/>
    <lineage>
        <taxon>Bacteria</taxon>
        <taxon>Pseudomonadati</taxon>
        <taxon>Bacteroidota</taxon>
        <taxon>Cytophagia</taxon>
        <taxon>Cytophagales</taxon>
        <taxon>Leadbetterellaceae</taxon>
        <taxon>Emticicia</taxon>
    </lineage>
</organism>
<dbReference type="InterPro" id="IPR046357">
    <property type="entry name" value="PPIase_dom_sf"/>
</dbReference>
<dbReference type="Pfam" id="PF13616">
    <property type="entry name" value="Rotamase_3"/>
    <property type="match status" value="1"/>
</dbReference>
<keyword evidence="6" id="KW-1185">Reference proteome</keyword>
<dbReference type="InterPro" id="IPR000297">
    <property type="entry name" value="PPIase_PpiC"/>
</dbReference>
<name>A0ABN8F1C8_9BACT</name>
<dbReference type="GO" id="GO:0003755">
    <property type="term" value="F:peptidyl-prolyl cis-trans isomerase activity"/>
    <property type="evidence" value="ECO:0007669"/>
    <property type="project" value="UniProtKB-EC"/>
</dbReference>
<feature type="domain" description="PpiC" evidence="4">
    <location>
        <begin position="166"/>
        <end position="266"/>
    </location>
</feature>
<keyword evidence="1" id="KW-0732">Signal</keyword>
<evidence type="ECO:0000259" key="4">
    <source>
        <dbReference type="PROSITE" id="PS50198"/>
    </source>
</evidence>
<dbReference type="PROSITE" id="PS01096">
    <property type="entry name" value="PPIC_PPIASE_1"/>
    <property type="match status" value="1"/>
</dbReference>
<evidence type="ECO:0000256" key="3">
    <source>
        <dbReference type="SAM" id="MobiDB-lite"/>
    </source>
</evidence>
<dbReference type="RefSeq" id="WP_238807979.1">
    <property type="nucleotide sequence ID" value="NZ_CAKLPY010000003.1"/>
</dbReference>
<keyword evidence="2" id="KW-0697">Rotamase</keyword>
<dbReference type="SUPFAM" id="SSF54534">
    <property type="entry name" value="FKBP-like"/>
    <property type="match status" value="2"/>
</dbReference>